<reference evidence="1" key="1">
    <citation type="submission" date="2019-06" db="EMBL/GenBank/DDBJ databases">
        <title>Draft genome sequence of Bacillus sp. strain MHSD28.</title>
        <authorList>
            <person name="Makuwa S.C."/>
            <person name="Serepa-Dlamini M.H."/>
        </authorList>
    </citation>
    <scope>NUCLEOTIDE SEQUENCE</scope>
    <source>
        <strain evidence="1">MHSD28</strain>
    </source>
</reference>
<name>A0AC61SZY4_9BACI</name>
<keyword evidence="2" id="KW-1185">Reference proteome</keyword>
<gene>
    <name evidence="1" type="ORF">FJ659_24680</name>
</gene>
<comment type="caution">
    <text evidence="1">The sequence shown here is derived from an EMBL/GenBank/DDBJ whole genome shotgun (WGS) entry which is preliminary data.</text>
</comment>
<evidence type="ECO:0000313" key="2">
    <source>
        <dbReference type="Proteomes" id="UP000317636"/>
    </source>
</evidence>
<organism evidence="1 2">
    <name type="scientific">Bacillus dicomae</name>
    <dbReference type="NCBI Taxonomy" id="3088378"/>
    <lineage>
        <taxon>Bacteria</taxon>
        <taxon>Bacillati</taxon>
        <taxon>Bacillota</taxon>
        <taxon>Bacilli</taxon>
        <taxon>Bacillales</taxon>
        <taxon>Bacillaceae</taxon>
        <taxon>Bacillus</taxon>
        <taxon>Bacillus cereus group</taxon>
    </lineage>
</organism>
<dbReference type="EMBL" id="VHIV01000008">
    <property type="protein sequence ID" value="TPV39573.1"/>
    <property type="molecule type" value="Genomic_DNA"/>
</dbReference>
<evidence type="ECO:0000313" key="1">
    <source>
        <dbReference type="EMBL" id="TPV39573.1"/>
    </source>
</evidence>
<proteinExistence type="predicted"/>
<accession>A0AC61SZY4</accession>
<sequence>MEYVLTGINVLFGLLILISGLIYFKNTVATYKDDMETKNSIKESNFSIVVDIVFICIFILMPTWITNSKVDFLVDVILPGFIIVGGIKSIQYLFPNRILNKVYLKYLIFIILGVLNGILI</sequence>
<dbReference type="Proteomes" id="UP000317636">
    <property type="component" value="Unassembled WGS sequence"/>
</dbReference>
<protein>
    <submittedName>
        <fullName evidence="1">Uncharacterized protein</fullName>
    </submittedName>
</protein>